<accession>A0ABY2U410</accession>
<keyword evidence="3" id="KW-1185">Reference proteome</keyword>
<name>A0ABY2U410_9PSED</name>
<sequence length="93" mass="10215">MSLLPYVWAKSQRILLRPGDEGRVLTVCPSTPGWSISEVQRQFGQSRLEHVRDDELDGLLTSAYADTGSAAAVVGAAENEVDLDRLMQNMPEV</sequence>
<dbReference type="Gene3D" id="3.30.300.160">
    <property type="entry name" value="Type II secretion system, protein E, N-terminal domain"/>
    <property type="match status" value="1"/>
</dbReference>
<dbReference type="SUPFAM" id="SSF160246">
    <property type="entry name" value="EspE N-terminal domain-like"/>
    <property type="match status" value="1"/>
</dbReference>
<evidence type="ECO:0000259" key="1">
    <source>
        <dbReference type="Pfam" id="PF22341"/>
    </source>
</evidence>
<dbReference type="EMBL" id="VBVZ01000290">
    <property type="protein sequence ID" value="TLG90158.1"/>
    <property type="molecule type" value="Genomic_DNA"/>
</dbReference>
<dbReference type="Pfam" id="PF22341">
    <property type="entry name" value="GSPE_N1E"/>
    <property type="match status" value="1"/>
</dbReference>
<comment type="caution">
    <text evidence="2">The sequence shown here is derived from an EMBL/GenBank/DDBJ whole genome shotgun (WGS) entry which is preliminary data.</text>
</comment>
<dbReference type="Proteomes" id="UP000304941">
    <property type="component" value="Unassembled WGS sequence"/>
</dbReference>
<evidence type="ECO:0000313" key="3">
    <source>
        <dbReference type="Proteomes" id="UP000304941"/>
    </source>
</evidence>
<feature type="domain" description="Type II secretion system protein E N1E" evidence="1">
    <location>
        <begin position="4"/>
        <end position="64"/>
    </location>
</feature>
<organism evidence="2 3">
    <name type="scientific">Pseudomonas edaphica</name>
    <dbReference type="NCBI Taxonomy" id="2006980"/>
    <lineage>
        <taxon>Bacteria</taxon>
        <taxon>Pseudomonadati</taxon>
        <taxon>Pseudomonadota</taxon>
        <taxon>Gammaproteobacteria</taxon>
        <taxon>Pseudomonadales</taxon>
        <taxon>Pseudomonadaceae</taxon>
        <taxon>Pseudomonas</taxon>
    </lineage>
</organism>
<dbReference type="InterPro" id="IPR054757">
    <property type="entry name" value="GSPE_N1E"/>
</dbReference>
<proteinExistence type="predicted"/>
<protein>
    <submittedName>
        <fullName evidence="2">Type II secretion system protein GspE</fullName>
    </submittedName>
</protein>
<dbReference type="InterPro" id="IPR037257">
    <property type="entry name" value="T2SS_E_N_sf"/>
</dbReference>
<reference evidence="2 3" key="1">
    <citation type="submission" date="2019-05" db="EMBL/GenBank/DDBJ databases">
        <title>Pseudomonas edaphica sp. nov., isolated from rhizospheric soil of Cistus ladanifer L. in Spain.</title>
        <authorList>
            <person name="Peix A."/>
        </authorList>
    </citation>
    <scope>NUCLEOTIDE SEQUENCE [LARGE SCALE GENOMIC DNA]</scope>
    <source>
        <strain evidence="2 3">RD25</strain>
    </source>
</reference>
<evidence type="ECO:0000313" key="2">
    <source>
        <dbReference type="EMBL" id="TLG90158.1"/>
    </source>
</evidence>
<feature type="non-terminal residue" evidence="2">
    <location>
        <position position="93"/>
    </location>
</feature>
<gene>
    <name evidence="2" type="ORF">FEM54_18870</name>
</gene>